<sequence>MDLNLQFWRNEGQTFSQRLRHWIEILDPLVVFVREADINTSRDLLRNSGENATSLQDKKIKDAWKISLTCVNPSTGDTIPFFFRGGAFVCIAASLVAVASLPYKRFWSSFSRQFVFHAYVGGFSLVNRNSVKRQLENGEGKEFSWKQALLPVGSIPGLALIGALPNYIIERKKSLNTPAHFFSKVMASGLMATLCAFNVFAMRNFEREKGIKVMDSTGEVIGMSRVAGKKALRETALSRGMLFGVPMIISETTVYLINRRRVFPQRSVLLRVILTYFFCWLILPVSLSWIPQLREIKRHELEPDLVSSTKETFFYYRGV</sequence>
<evidence type="ECO:0000313" key="10">
    <source>
        <dbReference type="Proteomes" id="UP000695026"/>
    </source>
</evidence>
<evidence type="ECO:0000256" key="4">
    <source>
        <dbReference type="ARBA" id="ARBA00022692"/>
    </source>
</evidence>
<dbReference type="Pfam" id="PF03820">
    <property type="entry name" value="SFXNs"/>
    <property type="match status" value="1"/>
</dbReference>
<evidence type="ECO:0000313" key="11">
    <source>
        <dbReference type="RefSeq" id="XP_007429202.1"/>
    </source>
</evidence>
<keyword evidence="8 9" id="KW-0472">Membrane</keyword>
<dbReference type="RefSeq" id="XP_007429202.1">
    <property type="nucleotide sequence ID" value="XM_007429140.3"/>
</dbReference>
<feature type="transmembrane region" description="Helical" evidence="9">
    <location>
        <begin position="240"/>
        <end position="257"/>
    </location>
</feature>
<dbReference type="KEGG" id="pbi:103064524"/>
<dbReference type="AlphaFoldDB" id="A0A9F2PNI6"/>
<keyword evidence="5" id="KW-0029">Amino-acid transport</keyword>
<reference evidence="11" key="1">
    <citation type="submission" date="2025-08" db="UniProtKB">
        <authorList>
            <consortium name="RefSeq"/>
        </authorList>
    </citation>
    <scope>IDENTIFICATION</scope>
    <source>
        <tissue evidence="11">Liver</tissue>
    </source>
</reference>
<accession>A0A9F2PNI6</accession>
<name>A0A9F2PNI6_PYTBI</name>
<dbReference type="GO" id="GO:0005743">
    <property type="term" value="C:mitochondrial inner membrane"/>
    <property type="evidence" value="ECO:0007669"/>
    <property type="project" value="TreeGrafter"/>
</dbReference>
<dbReference type="InterPro" id="IPR004686">
    <property type="entry name" value="Mtc"/>
</dbReference>
<comment type="subcellular location">
    <subcellularLocation>
        <location evidence="1">Mitochondrion membrane</location>
        <topology evidence="1">Multi-pass membrane protein</topology>
    </subcellularLocation>
</comment>
<evidence type="ECO:0000256" key="7">
    <source>
        <dbReference type="ARBA" id="ARBA00023128"/>
    </source>
</evidence>
<keyword evidence="4 9" id="KW-0812">Transmembrane</keyword>
<keyword evidence="3" id="KW-0813">Transport</keyword>
<dbReference type="GO" id="GO:1990542">
    <property type="term" value="P:mitochondrial transmembrane transport"/>
    <property type="evidence" value="ECO:0007669"/>
    <property type="project" value="TreeGrafter"/>
</dbReference>
<organism evidence="10 11">
    <name type="scientific">Python bivittatus</name>
    <name type="common">Burmese python</name>
    <name type="synonym">Python molurus bivittatus</name>
    <dbReference type="NCBI Taxonomy" id="176946"/>
    <lineage>
        <taxon>Eukaryota</taxon>
        <taxon>Metazoa</taxon>
        <taxon>Chordata</taxon>
        <taxon>Craniata</taxon>
        <taxon>Vertebrata</taxon>
        <taxon>Euteleostomi</taxon>
        <taxon>Lepidosauria</taxon>
        <taxon>Squamata</taxon>
        <taxon>Bifurcata</taxon>
        <taxon>Unidentata</taxon>
        <taxon>Episquamata</taxon>
        <taxon>Toxicofera</taxon>
        <taxon>Serpentes</taxon>
        <taxon>Henophidia</taxon>
        <taxon>Pythonidae</taxon>
        <taxon>Python</taxon>
    </lineage>
</organism>
<evidence type="ECO:0000256" key="6">
    <source>
        <dbReference type="ARBA" id="ARBA00022989"/>
    </source>
</evidence>
<evidence type="ECO:0000256" key="1">
    <source>
        <dbReference type="ARBA" id="ARBA00004225"/>
    </source>
</evidence>
<feature type="transmembrane region" description="Helical" evidence="9">
    <location>
        <begin position="269"/>
        <end position="290"/>
    </location>
</feature>
<evidence type="ECO:0000256" key="9">
    <source>
        <dbReference type="SAM" id="Phobius"/>
    </source>
</evidence>
<protein>
    <submittedName>
        <fullName evidence="11">Sideroflexin-4</fullName>
    </submittedName>
</protein>
<proteinExistence type="inferred from homology"/>
<dbReference type="OMA" id="FIYLISQ"/>
<dbReference type="Proteomes" id="UP000695026">
    <property type="component" value="Unplaced"/>
</dbReference>
<evidence type="ECO:0000256" key="3">
    <source>
        <dbReference type="ARBA" id="ARBA00022448"/>
    </source>
</evidence>
<keyword evidence="6 9" id="KW-1133">Transmembrane helix</keyword>
<keyword evidence="7" id="KW-0496">Mitochondrion</keyword>
<feature type="transmembrane region" description="Helical" evidence="9">
    <location>
        <begin position="181"/>
        <end position="202"/>
    </location>
</feature>
<dbReference type="GO" id="GO:0015075">
    <property type="term" value="F:monoatomic ion transmembrane transporter activity"/>
    <property type="evidence" value="ECO:0007669"/>
    <property type="project" value="InterPro"/>
</dbReference>
<evidence type="ECO:0000256" key="2">
    <source>
        <dbReference type="ARBA" id="ARBA00005974"/>
    </source>
</evidence>
<dbReference type="PANTHER" id="PTHR11153">
    <property type="entry name" value="SIDEROFLEXIN"/>
    <property type="match status" value="1"/>
</dbReference>
<keyword evidence="10" id="KW-1185">Reference proteome</keyword>
<feature type="transmembrane region" description="Helical" evidence="9">
    <location>
        <begin position="81"/>
        <end position="103"/>
    </location>
</feature>
<dbReference type="GeneID" id="103064524"/>
<dbReference type="CTD" id="119559"/>
<gene>
    <name evidence="11" type="primary">SFXN4</name>
</gene>
<dbReference type="GO" id="GO:0006865">
    <property type="term" value="P:amino acid transport"/>
    <property type="evidence" value="ECO:0007669"/>
    <property type="project" value="UniProtKB-KW"/>
</dbReference>
<comment type="similarity">
    <text evidence="2">Belongs to the sideroflexin family.</text>
</comment>
<evidence type="ECO:0000256" key="5">
    <source>
        <dbReference type="ARBA" id="ARBA00022970"/>
    </source>
</evidence>
<dbReference type="OrthoDB" id="6608471at2759"/>
<feature type="transmembrane region" description="Helical" evidence="9">
    <location>
        <begin position="148"/>
        <end position="169"/>
    </location>
</feature>
<dbReference type="PANTHER" id="PTHR11153:SF3">
    <property type="entry name" value="SIDEROFLEXIN-4"/>
    <property type="match status" value="1"/>
</dbReference>
<evidence type="ECO:0000256" key="8">
    <source>
        <dbReference type="ARBA" id="ARBA00023136"/>
    </source>
</evidence>